<organism evidence="2 3">
    <name type="scientific">Solanum commersonii</name>
    <name type="common">Commerson's wild potato</name>
    <name type="synonym">Commerson's nightshade</name>
    <dbReference type="NCBI Taxonomy" id="4109"/>
    <lineage>
        <taxon>Eukaryota</taxon>
        <taxon>Viridiplantae</taxon>
        <taxon>Streptophyta</taxon>
        <taxon>Embryophyta</taxon>
        <taxon>Tracheophyta</taxon>
        <taxon>Spermatophyta</taxon>
        <taxon>Magnoliopsida</taxon>
        <taxon>eudicotyledons</taxon>
        <taxon>Gunneridae</taxon>
        <taxon>Pentapetalae</taxon>
        <taxon>asterids</taxon>
        <taxon>lamiids</taxon>
        <taxon>Solanales</taxon>
        <taxon>Solanaceae</taxon>
        <taxon>Solanoideae</taxon>
        <taxon>Solaneae</taxon>
        <taxon>Solanum</taxon>
    </lineage>
</organism>
<keyword evidence="3" id="KW-1185">Reference proteome</keyword>
<dbReference type="AlphaFoldDB" id="A0A9J6B1P5"/>
<dbReference type="InterPro" id="IPR025558">
    <property type="entry name" value="DUF4283"/>
</dbReference>
<dbReference type="Pfam" id="PF14111">
    <property type="entry name" value="DUF4283"/>
    <property type="match status" value="1"/>
</dbReference>
<sequence>MANQATSQPVLMADQSPLTTIDNTFPPLPQKTPIEPILPSVSLPAKETPSPLGPYEVDRMNVIEELQYAIIGKFSYGWPDLEDLCIQIPKQLKVKGDCRIGFLRNRHILMRFNLIEEFVNVVSKSVYYINDKDGYSYQMRPLIYDDKFKIEEGTSQAMAWISFLDLKPTFFMKDRKTNSFGFDNGKTRHSCAKVKVQVDLLADLPKCVEMEIVNSTIKESRVEQVKIKYDFLPKYCKKCMLQGHCVKKCRVLHPELKQVQLENEEKDVNDHNGKVETTKEKHLSRGINGI</sequence>
<dbReference type="PANTHER" id="PTHR31286">
    <property type="entry name" value="GLYCINE-RICH CELL WALL STRUCTURAL PROTEIN 1.8-LIKE"/>
    <property type="match status" value="1"/>
</dbReference>
<evidence type="ECO:0000313" key="3">
    <source>
        <dbReference type="Proteomes" id="UP000824120"/>
    </source>
</evidence>
<accession>A0A9J6B1P5</accession>
<dbReference type="PANTHER" id="PTHR31286:SF79">
    <property type="entry name" value="N-6 ADENINE-SPECIFIC DNA METHYLASE"/>
    <property type="match status" value="1"/>
</dbReference>
<evidence type="ECO:0000313" key="2">
    <source>
        <dbReference type="EMBL" id="KAG5630600.1"/>
    </source>
</evidence>
<evidence type="ECO:0000259" key="1">
    <source>
        <dbReference type="Pfam" id="PF14111"/>
    </source>
</evidence>
<feature type="domain" description="DUF4283" evidence="1">
    <location>
        <begin position="63"/>
        <end position="152"/>
    </location>
</feature>
<dbReference type="Proteomes" id="UP000824120">
    <property type="component" value="Chromosome 1"/>
</dbReference>
<reference evidence="2 3" key="1">
    <citation type="submission" date="2020-09" db="EMBL/GenBank/DDBJ databases">
        <title>De no assembly of potato wild relative species, Solanum commersonii.</title>
        <authorList>
            <person name="Cho K."/>
        </authorList>
    </citation>
    <scope>NUCLEOTIDE SEQUENCE [LARGE SCALE GENOMIC DNA]</scope>
    <source>
        <strain evidence="2">LZ3.2</strain>
        <tissue evidence="2">Leaf</tissue>
    </source>
</reference>
<gene>
    <name evidence="2" type="ORF">H5410_002317</name>
</gene>
<dbReference type="EMBL" id="JACXVP010000001">
    <property type="protein sequence ID" value="KAG5630600.1"/>
    <property type="molecule type" value="Genomic_DNA"/>
</dbReference>
<protein>
    <recommendedName>
        <fullName evidence="1">DUF4283 domain-containing protein</fullName>
    </recommendedName>
</protein>
<proteinExistence type="predicted"/>
<comment type="caution">
    <text evidence="2">The sequence shown here is derived from an EMBL/GenBank/DDBJ whole genome shotgun (WGS) entry which is preliminary data.</text>
</comment>
<dbReference type="InterPro" id="IPR040256">
    <property type="entry name" value="At4g02000-like"/>
</dbReference>
<name>A0A9J6B1P5_SOLCO</name>